<dbReference type="Proteomes" id="UP001152622">
    <property type="component" value="Chromosome 18"/>
</dbReference>
<proteinExistence type="predicted"/>
<reference evidence="1" key="1">
    <citation type="journal article" date="2023" name="Science">
        <title>Genome structures resolve the early diversification of teleost fishes.</title>
        <authorList>
            <person name="Parey E."/>
            <person name="Louis A."/>
            <person name="Montfort J."/>
            <person name="Bouchez O."/>
            <person name="Roques C."/>
            <person name="Iampietro C."/>
            <person name="Lluch J."/>
            <person name="Castinel A."/>
            <person name="Donnadieu C."/>
            <person name="Desvignes T."/>
            <person name="Floi Bucao C."/>
            <person name="Jouanno E."/>
            <person name="Wen M."/>
            <person name="Mejri S."/>
            <person name="Dirks R."/>
            <person name="Jansen H."/>
            <person name="Henkel C."/>
            <person name="Chen W.J."/>
            <person name="Zahm M."/>
            <person name="Cabau C."/>
            <person name="Klopp C."/>
            <person name="Thompson A.W."/>
            <person name="Robinson-Rechavi M."/>
            <person name="Braasch I."/>
            <person name="Lecointre G."/>
            <person name="Bobe J."/>
            <person name="Postlethwait J.H."/>
            <person name="Berthelot C."/>
            <person name="Roest Crollius H."/>
            <person name="Guiguen Y."/>
        </authorList>
    </citation>
    <scope>NUCLEOTIDE SEQUENCE</scope>
    <source>
        <strain evidence="1">WJC10195</strain>
    </source>
</reference>
<gene>
    <name evidence="1" type="ORF">SKAU_G00375420</name>
</gene>
<dbReference type="EMBL" id="JAINUF010000018">
    <property type="protein sequence ID" value="KAJ8338576.1"/>
    <property type="molecule type" value="Genomic_DNA"/>
</dbReference>
<organism evidence="1 2">
    <name type="scientific">Synaphobranchus kaupii</name>
    <name type="common">Kaup's arrowtooth eel</name>
    <dbReference type="NCBI Taxonomy" id="118154"/>
    <lineage>
        <taxon>Eukaryota</taxon>
        <taxon>Metazoa</taxon>
        <taxon>Chordata</taxon>
        <taxon>Craniata</taxon>
        <taxon>Vertebrata</taxon>
        <taxon>Euteleostomi</taxon>
        <taxon>Actinopterygii</taxon>
        <taxon>Neopterygii</taxon>
        <taxon>Teleostei</taxon>
        <taxon>Anguilliformes</taxon>
        <taxon>Synaphobranchidae</taxon>
        <taxon>Synaphobranchus</taxon>
    </lineage>
</organism>
<sequence>MSSPPPGLPPLPYGVPTATSYCKQMNSGPAILELAAGPWPVLCGQEVFKRPARFERFRRRGVWRTPAYSEVNAVRSGDSGSKRHAGEKHRNKINLVCTDLVSPIVS</sequence>
<protein>
    <submittedName>
        <fullName evidence="1">Uncharacterized protein</fullName>
    </submittedName>
</protein>
<dbReference type="AlphaFoldDB" id="A0A9Q1EGV2"/>
<name>A0A9Q1EGV2_SYNKA</name>
<evidence type="ECO:0000313" key="2">
    <source>
        <dbReference type="Proteomes" id="UP001152622"/>
    </source>
</evidence>
<accession>A0A9Q1EGV2</accession>
<comment type="caution">
    <text evidence="1">The sequence shown here is derived from an EMBL/GenBank/DDBJ whole genome shotgun (WGS) entry which is preliminary data.</text>
</comment>
<keyword evidence="2" id="KW-1185">Reference proteome</keyword>
<evidence type="ECO:0000313" key="1">
    <source>
        <dbReference type="EMBL" id="KAJ8338576.1"/>
    </source>
</evidence>